<dbReference type="InterPro" id="IPR037213">
    <property type="entry name" value="Run_dom_sf"/>
</dbReference>
<evidence type="ECO:0000256" key="3">
    <source>
        <dbReference type="ARBA" id="ARBA00022771"/>
    </source>
</evidence>
<dbReference type="InterPro" id="IPR025258">
    <property type="entry name" value="RH_dom"/>
</dbReference>
<evidence type="ECO:0000313" key="7">
    <source>
        <dbReference type="Proteomes" id="UP000276133"/>
    </source>
</evidence>
<dbReference type="GO" id="GO:0008270">
    <property type="term" value="F:zinc ion binding"/>
    <property type="evidence" value="ECO:0007669"/>
    <property type="project" value="UniProtKB-KW"/>
</dbReference>
<organism evidence="6 7">
    <name type="scientific">Brachionus plicatilis</name>
    <name type="common">Marine rotifer</name>
    <name type="synonym">Brachionus muelleri</name>
    <dbReference type="NCBI Taxonomy" id="10195"/>
    <lineage>
        <taxon>Eukaryota</taxon>
        <taxon>Metazoa</taxon>
        <taxon>Spiralia</taxon>
        <taxon>Gnathifera</taxon>
        <taxon>Rotifera</taxon>
        <taxon>Eurotatoria</taxon>
        <taxon>Monogononta</taxon>
        <taxon>Pseudotrocha</taxon>
        <taxon>Ploima</taxon>
        <taxon>Brachionidae</taxon>
        <taxon>Brachionus</taxon>
    </lineage>
</organism>
<dbReference type="PANTHER" id="PTHR12326:SF12">
    <property type="entry name" value="PLECKSTRIN HOMOLOGY AND RUN DOMAIN CONTAINING M1"/>
    <property type="match status" value="1"/>
</dbReference>
<dbReference type="PANTHER" id="PTHR12326">
    <property type="entry name" value="PLECKSTRIN HOMOLOGY DOMAIN CONTAINING PROTEIN"/>
    <property type="match status" value="1"/>
</dbReference>
<keyword evidence="7" id="KW-1185">Reference proteome</keyword>
<feature type="domain" description="Rubicon Homology" evidence="5">
    <location>
        <begin position="665"/>
        <end position="872"/>
    </location>
</feature>
<dbReference type="Proteomes" id="UP000276133">
    <property type="component" value="Unassembled WGS sequence"/>
</dbReference>
<evidence type="ECO:0000256" key="1">
    <source>
        <dbReference type="ARBA" id="ARBA00022723"/>
    </source>
</evidence>
<keyword evidence="4" id="KW-0862">Zinc</keyword>
<dbReference type="SUPFAM" id="SSF140741">
    <property type="entry name" value="RUN domain-like"/>
    <property type="match status" value="1"/>
</dbReference>
<proteinExistence type="predicted"/>
<dbReference type="STRING" id="10195.A0A3M7T7Y3"/>
<dbReference type="OrthoDB" id="10067503at2759"/>
<accession>A0A3M7T7Y3</accession>
<evidence type="ECO:0000259" key="5">
    <source>
        <dbReference type="SMART" id="SM01175"/>
    </source>
</evidence>
<protein>
    <submittedName>
        <fullName evidence="6">Run domain Beclin-1 interacting and cysteine-rich containing-like</fullName>
    </submittedName>
</protein>
<dbReference type="Pfam" id="PF13901">
    <property type="entry name" value="RH_dom"/>
    <property type="match status" value="1"/>
</dbReference>
<dbReference type="InterPro" id="IPR051366">
    <property type="entry name" value="DEF8"/>
</dbReference>
<reference evidence="6 7" key="1">
    <citation type="journal article" date="2018" name="Sci. Rep.">
        <title>Genomic signatures of local adaptation to the degree of environmental predictability in rotifers.</title>
        <authorList>
            <person name="Franch-Gras L."/>
            <person name="Hahn C."/>
            <person name="Garcia-Roger E.M."/>
            <person name="Carmona M.J."/>
            <person name="Serra M."/>
            <person name="Gomez A."/>
        </authorList>
    </citation>
    <scope>NUCLEOTIDE SEQUENCE [LARGE SCALE GENOMIC DNA]</scope>
    <source>
        <strain evidence="6">HYR1</strain>
    </source>
</reference>
<keyword evidence="2" id="KW-0677">Repeat</keyword>
<keyword evidence="1" id="KW-0479">Metal-binding</keyword>
<evidence type="ECO:0000256" key="2">
    <source>
        <dbReference type="ARBA" id="ARBA00022737"/>
    </source>
</evidence>
<dbReference type="SMART" id="SM01175">
    <property type="entry name" value="DUF4206"/>
    <property type="match status" value="1"/>
</dbReference>
<sequence>MMLEIEDFSRFQRKLKLLKALKTTFESLLFDRGSNSFGHFNFNGNFCLFCQYIKEILIDGIKASQEEKKCEIFWDLTVSAFFDEHNNKENNFPMIEFKRVYKTLNLDAPNNLLFDWIYKSLRNKTFLDQFTYILKFHEKFTNVFEEAAFLIDDLFLADFVVYIKAYENNDSKFLRNCKIDLVKLLKSQIELENNSQIIGFGEPSTNHFPTSLSNLKSNSIEKIHHKHRRINSYPIIQHKSPNLERNSKININANQYFDPKRIDVQEENNLKSIEQNSYLKDKIESPNAARNHFESNNGANVLDFINQLHLHSECSSLDKENSHFLMADLVITSNELIKTNSLLQEKSNKTSSPIDIYMNVPKLSEEKISRSRSLSRSINISKSFNQRSLSFSELYSLDDSRISEMVRQFKGFRVNELVKSFQHDVSNVSSLFFESKKNHSVSSSPIFNNSISFEQSNQITEEGFDFVEAKSSRIRKFSWETKDILDSASFIAFTIIKSFLNLTKIKAPRLELFEYFLKNLEYNELIRDYYFSRARILKTRKELSDTLSASSIYLSHNEVHAKAVGPSAESFILIDSENNLSSYSKIRDIALNTLDTRGEDYSNSSFNLNSSRIIGDDSWAPVREQLIIKKVPKISRNELIRSQNYRCADCGLKIKDTSKQLKSFNYCEYFCKYFCRYCHINETSYIPAEIIFSLNFKIDFQVCKKAKKFLSSIFKEPVFSLENLNPSLFQGKYSLFNRMKILRTKLYMSGQYITTCRYADKINNEIDTKFQNEKFIFENTDVFSFYLMFKLKKEDFIDDLRYLSHRVINHIKTCKLCSQRSHICGICRKNELIFPFDIETVDKCPNCFSCYHKKCIIKVKECPKCIRLKSRAQK</sequence>
<dbReference type="EMBL" id="REGN01000166">
    <property type="protein sequence ID" value="RNA43987.1"/>
    <property type="molecule type" value="Genomic_DNA"/>
</dbReference>
<dbReference type="AlphaFoldDB" id="A0A3M7T7Y3"/>
<comment type="caution">
    <text evidence="6">The sequence shown here is derived from an EMBL/GenBank/DDBJ whole genome shotgun (WGS) entry which is preliminary data.</text>
</comment>
<evidence type="ECO:0000313" key="6">
    <source>
        <dbReference type="EMBL" id="RNA43987.1"/>
    </source>
</evidence>
<keyword evidence="3" id="KW-0863">Zinc-finger</keyword>
<name>A0A3M7T7Y3_BRAPC</name>
<evidence type="ECO:0000256" key="4">
    <source>
        <dbReference type="ARBA" id="ARBA00022833"/>
    </source>
</evidence>
<gene>
    <name evidence="6" type="ORF">BpHYR1_032080</name>
</gene>